<dbReference type="GO" id="GO:0005758">
    <property type="term" value="C:mitochondrial intermembrane space"/>
    <property type="evidence" value="ECO:0007669"/>
    <property type="project" value="TreeGrafter"/>
</dbReference>
<dbReference type="GO" id="GO:0005634">
    <property type="term" value="C:nucleus"/>
    <property type="evidence" value="ECO:0007669"/>
    <property type="project" value="TreeGrafter"/>
</dbReference>
<dbReference type="PANTHER" id="PTHR46403">
    <property type="entry name" value="TP53-REGULATED INHIBITOR OF APOPTOSIS 1"/>
    <property type="match status" value="1"/>
</dbReference>
<dbReference type="PANTHER" id="PTHR46403:SF1">
    <property type="entry name" value="TP53-REGULATED INHIBITOR OF APOPTOSIS 1"/>
    <property type="match status" value="1"/>
</dbReference>
<feature type="transmembrane region" description="Helical" evidence="3">
    <location>
        <begin position="41"/>
        <end position="58"/>
    </location>
</feature>
<evidence type="ECO:0000256" key="4">
    <source>
        <dbReference type="SAM" id="SignalP"/>
    </source>
</evidence>
<evidence type="ECO:0000256" key="3">
    <source>
        <dbReference type="SAM" id="Phobius"/>
    </source>
</evidence>
<keyword evidence="3" id="KW-0472">Membrane</keyword>
<dbReference type="Proteomes" id="UP000242525">
    <property type="component" value="Unassembled WGS sequence"/>
</dbReference>
<keyword evidence="6" id="KW-1185">Reference proteome</keyword>
<proteinExistence type="inferred from homology"/>
<evidence type="ECO:0000256" key="2">
    <source>
        <dbReference type="ARBA" id="ARBA00023157"/>
    </source>
</evidence>
<feature type="chain" id="PRO_5005325842" evidence="4">
    <location>
        <begin position="19"/>
        <end position="173"/>
    </location>
</feature>
<evidence type="ECO:0000313" key="6">
    <source>
        <dbReference type="Proteomes" id="UP000242525"/>
    </source>
</evidence>
<keyword evidence="2" id="KW-1015">Disulfide bond</keyword>
<dbReference type="OrthoDB" id="19091at2759"/>
<keyword evidence="3" id="KW-1133">Transmembrane helix</keyword>
<dbReference type="GO" id="GO:0045332">
    <property type="term" value="P:phospholipid translocation"/>
    <property type="evidence" value="ECO:0007669"/>
    <property type="project" value="TreeGrafter"/>
</dbReference>
<protein>
    <submittedName>
        <fullName evidence="5">Similar to Saccharomyces cerevisiae YKL053C-A MDM35 Mitochondrial intermembrane space protein</fullName>
    </submittedName>
</protein>
<evidence type="ECO:0000313" key="5">
    <source>
        <dbReference type="EMBL" id="CDO57595.1"/>
    </source>
</evidence>
<reference evidence="5" key="1">
    <citation type="submission" date="2014-03" db="EMBL/GenBank/DDBJ databases">
        <authorList>
            <person name="Casaregola S."/>
        </authorList>
    </citation>
    <scope>NUCLEOTIDE SEQUENCE [LARGE SCALE GENOMIC DNA]</scope>
    <source>
        <strain evidence="5">CLIB 918</strain>
    </source>
</reference>
<organism evidence="5 6">
    <name type="scientific">Geotrichum candidum</name>
    <name type="common">Oospora lactis</name>
    <name type="synonym">Dipodascus geotrichum</name>
    <dbReference type="NCBI Taxonomy" id="1173061"/>
    <lineage>
        <taxon>Eukaryota</taxon>
        <taxon>Fungi</taxon>
        <taxon>Dikarya</taxon>
        <taxon>Ascomycota</taxon>
        <taxon>Saccharomycotina</taxon>
        <taxon>Dipodascomycetes</taxon>
        <taxon>Dipodascales</taxon>
        <taxon>Dipodascaceae</taxon>
        <taxon>Geotrichum</taxon>
    </lineage>
</organism>
<comment type="caution">
    <text evidence="5">The sequence shown here is derived from an EMBL/GenBank/DDBJ whole genome shotgun (WGS) entry which is preliminary data.</text>
</comment>
<dbReference type="STRING" id="1173061.A0A0J9XJQ5"/>
<dbReference type="GO" id="GO:0005829">
    <property type="term" value="C:cytosol"/>
    <property type="evidence" value="ECO:0007669"/>
    <property type="project" value="TreeGrafter"/>
</dbReference>
<dbReference type="Pfam" id="PF05254">
    <property type="entry name" value="UPF0203"/>
    <property type="match status" value="1"/>
</dbReference>
<accession>A0A0J9XJQ5</accession>
<sequence length="173" mass="20181">MFFILFIFACLFQKFFLSEKSEPNVSFKFTQRVLDIDYNFYLFVFFFIFLFLFFFSYHQQTTDQSISRFAQTPQSALYDHTMSASFAPECTEAKKAYDNCFNEWYSEKFLKAKSVTNTNECEATWKVYEACIYKALDKKGIKDMLTEARKAAPFEKGGINEAADDRSQSAAGK</sequence>
<dbReference type="EMBL" id="CCBN010000023">
    <property type="protein sequence ID" value="CDO57595.1"/>
    <property type="molecule type" value="Genomic_DNA"/>
</dbReference>
<dbReference type="AlphaFoldDB" id="A0A0J9XJQ5"/>
<gene>
    <name evidence="5" type="ORF">BN980_GECA23s00604g</name>
</gene>
<dbReference type="InterPro" id="IPR007918">
    <property type="entry name" value="MDM35_apoptosis"/>
</dbReference>
<feature type="signal peptide" evidence="4">
    <location>
        <begin position="1"/>
        <end position="18"/>
    </location>
</feature>
<comment type="similarity">
    <text evidence="1">Belongs to the TRIAP1/MDM35 family.</text>
</comment>
<dbReference type="GO" id="GO:1990050">
    <property type="term" value="F:phosphatidic acid transfer activity"/>
    <property type="evidence" value="ECO:0007669"/>
    <property type="project" value="TreeGrafter"/>
</dbReference>
<keyword evidence="3" id="KW-0812">Transmembrane</keyword>
<keyword evidence="4" id="KW-0732">Signal</keyword>
<evidence type="ECO:0000256" key="1">
    <source>
        <dbReference type="ARBA" id="ARBA00006196"/>
    </source>
</evidence>
<dbReference type="PROSITE" id="PS51808">
    <property type="entry name" value="CHCH"/>
    <property type="match status" value="1"/>
</dbReference>
<name>A0A0J9XJQ5_GEOCN</name>